<dbReference type="InterPro" id="IPR036135">
    <property type="entry name" value="MoeA_linker/N_sf"/>
</dbReference>
<evidence type="ECO:0000256" key="3">
    <source>
        <dbReference type="RuleBase" id="RU365090"/>
    </source>
</evidence>
<accession>A0AAN6VE61</accession>
<dbReference type="Gene3D" id="2.170.190.11">
    <property type="entry name" value="Molybdopterin biosynthesis moea protein, domain 3"/>
    <property type="match status" value="1"/>
</dbReference>
<dbReference type="Gene3D" id="3.40.980.10">
    <property type="entry name" value="MoaB/Mog-like domain"/>
    <property type="match status" value="1"/>
</dbReference>
<comment type="function">
    <text evidence="3">Catalyzes two steps in the biosynthesis of the molybdenum cofactor. In the first step, molybdopterin is adenylated. Subsequently, molybdate is inserted into adenylated molybdopterin and AMP is released.</text>
</comment>
<dbReference type="AlphaFoldDB" id="A0AAN6VE61"/>
<comment type="caution">
    <text evidence="5">The sequence shown here is derived from an EMBL/GenBank/DDBJ whole genome shotgun (WGS) entry which is preliminary data.</text>
</comment>
<dbReference type="NCBIfam" id="TIGR00177">
    <property type="entry name" value="molyb_syn"/>
    <property type="match status" value="1"/>
</dbReference>
<evidence type="ECO:0000256" key="2">
    <source>
        <dbReference type="ARBA" id="ARBA00012509"/>
    </source>
</evidence>
<dbReference type="Gene3D" id="3.90.105.10">
    <property type="entry name" value="Molybdopterin biosynthesis moea protein, domain 2"/>
    <property type="match status" value="1"/>
</dbReference>
<dbReference type="Gene3D" id="2.40.340.10">
    <property type="entry name" value="MoeA, C-terminal, domain IV"/>
    <property type="match status" value="1"/>
</dbReference>
<comment type="cofactor">
    <cofactor evidence="3">
        <name>Mg(2+)</name>
        <dbReference type="ChEBI" id="CHEBI:18420"/>
    </cofactor>
</comment>
<reference evidence="5" key="2">
    <citation type="submission" date="2023-05" db="EMBL/GenBank/DDBJ databases">
        <authorList>
            <consortium name="Lawrence Berkeley National Laboratory"/>
            <person name="Steindorff A."/>
            <person name="Hensen N."/>
            <person name="Bonometti L."/>
            <person name="Westerberg I."/>
            <person name="Brannstrom I.O."/>
            <person name="Guillou S."/>
            <person name="Cros-Aarteil S."/>
            <person name="Calhoun S."/>
            <person name="Haridas S."/>
            <person name="Kuo A."/>
            <person name="Mondo S."/>
            <person name="Pangilinan J."/>
            <person name="Riley R."/>
            <person name="Labutti K."/>
            <person name="Andreopoulos B."/>
            <person name="Lipzen A."/>
            <person name="Chen C."/>
            <person name="Yanf M."/>
            <person name="Daum C."/>
            <person name="Ng V."/>
            <person name="Clum A."/>
            <person name="Ohm R."/>
            <person name="Martin F."/>
            <person name="Silar P."/>
            <person name="Natvig D."/>
            <person name="Lalanne C."/>
            <person name="Gautier V."/>
            <person name="Ament-Velasquez S.L."/>
            <person name="Kruys A."/>
            <person name="Hutchinson M.I."/>
            <person name="Powell A.J."/>
            <person name="Barry K."/>
            <person name="Miller A.N."/>
            <person name="Grigoriev I.V."/>
            <person name="Debuchy R."/>
            <person name="Gladieux P."/>
            <person name="Thoren M.H."/>
            <person name="Johannesson H."/>
        </authorList>
    </citation>
    <scope>NUCLEOTIDE SEQUENCE</scope>
    <source>
        <strain evidence="5">CBS 538.74</strain>
    </source>
</reference>
<dbReference type="PANTHER" id="PTHR10192:SF30">
    <property type="entry name" value="MOLYBDOPTERIN ADENYLYLTRANSFERASE"/>
    <property type="match status" value="1"/>
</dbReference>
<dbReference type="SMART" id="SM00852">
    <property type="entry name" value="MoCF_biosynth"/>
    <property type="match status" value="1"/>
</dbReference>
<dbReference type="InterPro" id="IPR001453">
    <property type="entry name" value="MoaB/Mog_dom"/>
</dbReference>
<dbReference type="InterPro" id="IPR036688">
    <property type="entry name" value="MoeA_C_domain_IV_sf"/>
</dbReference>
<reference evidence="5" key="1">
    <citation type="journal article" date="2023" name="Mol. Phylogenet. Evol.">
        <title>Genome-scale phylogeny and comparative genomics of the fungal order Sordariales.</title>
        <authorList>
            <person name="Hensen N."/>
            <person name="Bonometti L."/>
            <person name="Westerberg I."/>
            <person name="Brannstrom I.O."/>
            <person name="Guillou S."/>
            <person name="Cros-Aarteil S."/>
            <person name="Calhoun S."/>
            <person name="Haridas S."/>
            <person name="Kuo A."/>
            <person name="Mondo S."/>
            <person name="Pangilinan J."/>
            <person name="Riley R."/>
            <person name="LaButti K."/>
            <person name="Andreopoulos B."/>
            <person name="Lipzen A."/>
            <person name="Chen C."/>
            <person name="Yan M."/>
            <person name="Daum C."/>
            <person name="Ng V."/>
            <person name="Clum A."/>
            <person name="Steindorff A."/>
            <person name="Ohm R.A."/>
            <person name="Martin F."/>
            <person name="Silar P."/>
            <person name="Natvig D.O."/>
            <person name="Lalanne C."/>
            <person name="Gautier V."/>
            <person name="Ament-Velasquez S.L."/>
            <person name="Kruys A."/>
            <person name="Hutchinson M.I."/>
            <person name="Powell A.J."/>
            <person name="Barry K."/>
            <person name="Miller A.N."/>
            <person name="Grigoriev I.V."/>
            <person name="Debuchy R."/>
            <person name="Gladieux P."/>
            <person name="Hiltunen Thoren M."/>
            <person name="Johannesson H."/>
        </authorList>
    </citation>
    <scope>NUCLEOTIDE SEQUENCE</scope>
    <source>
        <strain evidence="5">CBS 538.74</strain>
    </source>
</reference>
<dbReference type="GO" id="GO:0005829">
    <property type="term" value="C:cytosol"/>
    <property type="evidence" value="ECO:0007669"/>
    <property type="project" value="TreeGrafter"/>
</dbReference>
<keyword evidence="3" id="KW-0501">Molybdenum cofactor biosynthesis</keyword>
<dbReference type="EC" id="2.7.7.75" evidence="2"/>
<dbReference type="Pfam" id="PF03453">
    <property type="entry name" value="MoeA_N"/>
    <property type="match status" value="1"/>
</dbReference>
<protein>
    <recommendedName>
        <fullName evidence="2">molybdopterin adenylyltransferase</fullName>
        <ecNumber evidence="2">2.7.7.75</ecNumber>
    </recommendedName>
</protein>
<comment type="similarity">
    <text evidence="1">In the C-terminal section; belongs to the MoeA family.</text>
</comment>
<dbReference type="GO" id="GO:0061599">
    <property type="term" value="F:molybdopterin molybdotransferase activity"/>
    <property type="evidence" value="ECO:0007669"/>
    <property type="project" value="UniProtKB-UniRule"/>
</dbReference>
<dbReference type="Pfam" id="PF00994">
    <property type="entry name" value="MoCF_biosynth"/>
    <property type="match status" value="1"/>
</dbReference>
<dbReference type="SUPFAM" id="SSF63882">
    <property type="entry name" value="MoeA N-terminal region -like"/>
    <property type="match status" value="1"/>
</dbReference>
<sequence>MALSYSAGRAKVLQIAEQQSTYRRIGQDNVPLHDTIGGIAAEDVISPKSIPEYDTSAMDGYAVHSQATAAASEQAPVTFKTNTNLCVEIMTGAIFPDGYDACVKIEDTVLVDSPAGRHILITKPVAQNANRRFAGSDILSGDVVVKQGEAVRPSHILPLASIGFDSIPLAQKPRVGIWSTGKEMINGKGATRDANGPYLTAAVREMGLHGAFLGVLGDDPAGLHDHVRAAVGSREYDLLITSGAVSKGRFDHVRDVLDKMGAEIVFHGLAIRPGHPVLFALIPGVKGRTAFFGLPGNPGAAAACFRFLAVPYLRVLQGRAMERPILARVLRQPETSKAKHGCHSMQNTDCFRHGVLSTSVTGQLIVEPSAEQSPAKLGPFITANCWIHFRPDHPPGPGATDLVECYPISSTGTIHLSTSLLN</sequence>
<keyword evidence="3" id="KW-0460">Magnesium</keyword>
<dbReference type="InterPro" id="IPR005110">
    <property type="entry name" value="MoeA_linker/N"/>
</dbReference>
<dbReference type="GO" id="GO:0046872">
    <property type="term" value="F:metal ion binding"/>
    <property type="evidence" value="ECO:0007669"/>
    <property type="project" value="UniProtKB-UniRule"/>
</dbReference>
<dbReference type="SUPFAM" id="SSF53218">
    <property type="entry name" value="Molybdenum cofactor biosynthesis proteins"/>
    <property type="match status" value="1"/>
</dbReference>
<dbReference type="PANTHER" id="PTHR10192">
    <property type="entry name" value="MOLYBDOPTERIN BIOSYNTHESIS PROTEIN"/>
    <property type="match status" value="1"/>
</dbReference>
<evidence type="ECO:0000313" key="6">
    <source>
        <dbReference type="Proteomes" id="UP001302745"/>
    </source>
</evidence>
<comment type="similarity">
    <text evidence="3">Belongs to the MoeA family.</text>
</comment>
<keyword evidence="3" id="KW-0808">Transferase</keyword>
<dbReference type="CDD" id="cd00887">
    <property type="entry name" value="MoeA"/>
    <property type="match status" value="1"/>
</dbReference>
<dbReference type="InterPro" id="IPR038987">
    <property type="entry name" value="MoeA-like"/>
</dbReference>
<organism evidence="5 6">
    <name type="scientific">Chaetomidium leptoderma</name>
    <dbReference type="NCBI Taxonomy" id="669021"/>
    <lineage>
        <taxon>Eukaryota</taxon>
        <taxon>Fungi</taxon>
        <taxon>Dikarya</taxon>
        <taxon>Ascomycota</taxon>
        <taxon>Pezizomycotina</taxon>
        <taxon>Sordariomycetes</taxon>
        <taxon>Sordariomycetidae</taxon>
        <taxon>Sordariales</taxon>
        <taxon>Chaetomiaceae</taxon>
        <taxon>Chaetomidium</taxon>
    </lineage>
</organism>
<keyword evidence="3" id="KW-0500">Molybdenum</keyword>
<keyword evidence="3" id="KW-0479">Metal-binding</keyword>
<dbReference type="GO" id="GO:0005524">
    <property type="term" value="F:ATP binding"/>
    <property type="evidence" value="ECO:0007669"/>
    <property type="project" value="UniProtKB-UniRule"/>
</dbReference>
<dbReference type="EMBL" id="MU857369">
    <property type="protein sequence ID" value="KAK4148471.1"/>
    <property type="molecule type" value="Genomic_DNA"/>
</dbReference>
<comment type="pathway">
    <text evidence="3">Cofactor biosynthesis; molybdopterin biosynthesis.</text>
</comment>
<dbReference type="GO" id="GO:0061598">
    <property type="term" value="F:molybdopterin adenylyltransferase activity"/>
    <property type="evidence" value="ECO:0007669"/>
    <property type="project" value="UniProtKB-UniRule"/>
</dbReference>
<evidence type="ECO:0000256" key="1">
    <source>
        <dbReference type="ARBA" id="ARBA00008339"/>
    </source>
</evidence>
<proteinExistence type="inferred from homology"/>
<dbReference type="InterPro" id="IPR036425">
    <property type="entry name" value="MoaB/Mog-like_dom_sf"/>
</dbReference>
<comment type="catalytic activity">
    <reaction evidence="3">
        <text>molybdopterin + ATP + H(+) = adenylyl-molybdopterin + diphosphate</text>
        <dbReference type="Rhea" id="RHEA:31331"/>
        <dbReference type="ChEBI" id="CHEBI:15378"/>
        <dbReference type="ChEBI" id="CHEBI:30616"/>
        <dbReference type="ChEBI" id="CHEBI:33019"/>
        <dbReference type="ChEBI" id="CHEBI:58698"/>
        <dbReference type="ChEBI" id="CHEBI:62727"/>
    </reaction>
</comment>
<gene>
    <name evidence="5" type="ORF">C8A00DRAFT_47668</name>
</gene>
<dbReference type="GO" id="GO:0006777">
    <property type="term" value="P:Mo-molybdopterin cofactor biosynthetic process"/>
    <property type="evidence" value="ECO:0007669"/>
    <property type="project" value="UniProtKB-UniRule"/>
</dbReference>
<evidence type="ECO:0000259" key="4">
    <source>
        <dbReference type="SMART" id="SM00852"/>
    </source>
</evidence>
<comment type="catalytic activity">
    <reaction evidence="3">
        <text>adenylyl-molybdopterin + molybdate = Mo-molybdopterin + AMP + H(+)</text>
        <dbReference type="Rhea" id="RHEA:35047"/>
        <dbReference type="ChEBI" id="CHEBI:15378"/>
        <dbReference type="ChEBI" id="CHEBI:36264"/>
        <dbReference type="ChEBI" id="CHEBI:62727"/>
        <dbReference type="ChEBI" id="CHEBI:71302"/>
        <dbReference type="ChEBI" id="CHEBI:456215"/>
    </reaction>
</comment>
<evidence type="ECO:0000313" key="5">
    <source>
        <dbReference type="EMBL" id="KAK4148471.1"/>
    </source>
</evidence>
<dbReference type="Proteomes" id="UP001302745">
    <property type="component" value="Unassembled WGS sequence"/>
</dbReference>
<dbReference type="SUPFAM" id="SSF63867">
    <property type="entry name" value="MoeA C-terminal domain-like"/>
    <property type="match status" value="1"/>
</dbReference>
<feature type="domain" description="MoaB/Mog" evidence="4">
    <location>
        <begin position="176"/>
        <end position="315"/>
    </location>
</feature>
<keyword evidence="6" id="KW-1185">Reference proteome</keyword>
<name>A0AAN6VE61_9PEZI</name>